<sequence>MSQLDNEISGEIVDSCLYIHSQLGPGLFESVYEKILIIELQNKGLLVENQVPVPIKWRGASIGNGFIADLIVEQKVIVEIKSIENLHPVHYKQLLTYLRLSKKKLGLLINFKVALIKTGIKRIVNGL</sequence>
<dbReference type="EMBL" id="JMIH01000013">
    <property type="protein sequence ID" value="KEO75251.1"/>
    <property type="molecule type" value="Genomic_DNA"/>
</dbReference>
<comment type="caution">
    <text evidence="1">The sequence shown here is derived from an EMBL/GenBank/DDBJ whole genome shotgun (WGS) entry which is preliminary data.</text>
</comment>
<name>A0A074KZ50_9BACT</name>
<evidence type="ECO:0000313" key="1">
    <source>
        <dbReference type="EMBL" id="KEO75251.1"/>
    </source>
</evidence>
<dbReference type="OrthoDB" id="1119698at2"/>
<dbReference type="NCBIfam" id="TIGR04256">
    <property type="entry name" value="GxxExxY"/>
    <property type="match status" value="1"/>
</dbReference>
<dbReference type="eggNOG" id="COG0614">
    <property type="taxonomic scope" value="Bacteria"/>
</dbReference>
<gene>
    <name evidence="1" type="ORF">EL17_01555</name>
</gene>
<dbReference type="Gene3D" id="3.90.320.10">
    <property type="match status" value="1"/>
</dbReference>
<organism evidence="1 2">
    <name type="scientific">Anditalea andensis</name>
    <dbReference type="NCBI Taxonomy" id="1048983"/>
    <lineage>
        <taxon>Bacteria</taxon>
        <taxon>Pseudomonadati</taxon>
        <taxon>Bacteroidota</taxon>
        <taxon>Cytophagia</taxon>
        <taxon>Cytophagales</taxon>
        <taxon>Cytophagaceae</taxon>
        <taxon>Anditalea</taxon>
    </lineage>
</organism>
<evidence type="ECO:0000313" key="2">
    <source>
        <dbReference type="Proteomes" id="UP000027821"/>
    </source>
</evidence>
<dbReference type="STRING" id="1048983.EL17_01555"/>
<reference evidence="1 2" key="1">
    <citation type="submission" date="2014-04" db="EMBL/GenBank/DDBJ databases">
        <title>Characterization and application of a salt tolerant electro-active bacterium.</title>
        <authorList>
            <person name="Yang L."/>
            <person name="Wei S."/>
            <person name="Tay Q.X.M."/>
        </authorList>
    </citation>
    <scope>NUCLEOTIDE SEQUENCE [LARGE SCALE GENOMIC DNA]</scope>
    <source>
        <strain evidence="1 2">LY1</strain>
    </source>
</reference>
<dbReference type="RefSeq" id="WP_035069932.1">
    <property type="nucleotide sequence ID" value="NZ_JMIH01000013.1"/>
</dbReference>
<proteinExistence type="predicted"/>
<keyword evidence="2" id="KW-1185">Reference proteome</keyword>
<dbReference type="Proteomes" id="UP000027821">
    <property type="component" value="Unassembled WGS sequence"/>
</dbReference>
<dbReference type="InterPro" id="IPR011604">
    <property type="entry name" value="PDDEXK-like_dom_sf"/>
</dbReference>
<evidence type="ECO:0008006" key="3">
    <source>
        <dbReference type="Google" id="ProtNLM"/>
    </source>
</evidence>
<dbReference type="Pfam" id="PF13366">
    <property type="entry name" value="PDDEXK_3"/>
    <property type="match status" value="1"/>
</dbReference>
<dbReference type="InterPro" id="IPR026350">
    <property type="entry name" value="GxxExxY"/>
</dbReference>
<protein>
    <recommendedName>
        <fullName evidence="3">GxxExxY protein</fullName>
    </recommendedName>
</protein>
<dbReference type="AlphaFoldDB" id="A0A074KZ50"/>
<accession>A0A074KZ50</accession>